<name>G4Z7F4_PHYSP</name>
<evidence type="ECO:0000256" key="1">
    <source>
        <dbReference type="SAM" id="MobiDB-lite"/>
    </source>
</evidence>
<feature type="compositionally biased region" description="Acidic residues" evidence="1">
    <location>
        <begin position="1"/>
        <end position="11"/>
    </location>
</feature>
<dbReference type="AlphaFoldDB" id="G4Z7F4"/>
<sequence length="319" mass="33175">MHGVVGDDDDDTCGRPTTESRHEGSLEGASGKRCGPRPLSKCTCGLEQQGATPVDANPTVDAPLGPPSPASQLPGRKAGLLHTFYEPEPSCAKRGRYILVLVLLQQQPWASSAYYSITSAAFMPAGSGDRGMAFHASHSAGLDPGVASGSDIVVMGRAGPPSLSHITADLSVKPDKRTQMRRAPSLKCSGLSSPTRVSGGRDFIVRPPRARPVTAPGPKFWWRAAPLPASLGRGGQRLIEVFNEARAPIRSVKGGVMALLPPTALATAALSRRDALPPASGDRARCNSEPGSGPWTAAFRGVAGRAAAVVARGSLDHTN</sequence>
<reference evidence="2 3" key="1">
    <citation type="journal article" date="2006" name="Science">
        <title>Phytophthora genome sequences uncover evolutionary origins and mechanisms of pathogenesis.</title>
        <authorList>
            <person name="Tyler B.M."/>
            <person name="Tripathy S."/>
            <person name="Zhang X."/>
            <person name="Dehal P."/>
            <person name="Jiang R.H."/>
            <person name="Aerts A."/>
            <person name="Arredondo F.D."/>
            <person name="Baxter L."/>
            <person name="Bensasson D."/>
            <person name="Beynon J.L."/>
            <person name="Chapman J."/>
            <person name="Damasceno C.M."/>
            <person name="Dorrance A.E."/>
            <person name="Dou D."/>
            <person name="Dickerman A.W."/>
            <person name="Dubchak I.L."/>
            <person name="Garbelotto M."/>
            <person name="Gijzen M."/>
            <person name="Gordon S.G."/>
            <person name="Govers F."/>
            <person name="Grunwald N.J."/>
            <person name="Huang W."/>
            <person name="Ivors K.L."/>
            <person name="Jones R.W."/>
            <person name="Kamoun S."/>
            <person name="Krampis K."/>
            <person name="Lamour K.H."/>
            <person name="Lee M.K."/>
            <person name="McDonald W.H."/>
            <person name="Medina M."/>
            <person name="Meijer H.J."/>
            <person name="Nordberg E.K."/>
            <person name="Maclean D.J."/>
            <person name="Ospina-Giraldo M.D."/>
            <person name="Morris P.F."/>
            <person name="Phuntumart V."/>
            <person name="Putnam N.H."/>
            <person name="Rash S."/>
            <person name="Rose J.K."/>
            <person name="Sakihama Y."/>
            <person name="Salamov A.A."/>
            <person name="Savidor A."/>
            <person name="Scheuring C.F."/>
            <person name="Smith B.M."/>
            <person name="Sobral B.W."/>
            <person name="Terry A."/>
            <person name="Torto-Alalibo T.A."/>
            <person name="Win J."/>
            <person name="Xu Z."/>
            <person name="Zhang H."/>
            <person name="Grigoriev I.V."/>
            <person name="Rokhsar D.S."/>
            <person name="Boore J.L."/>
        </authorList>
    </citation>
    <scope>NUCLEOTIDE SEQUENCE [LARGE SCALE GENOMIC DNA]</scope>
    <source>
        <strain evidence="2 3">P6497</strain>
    </source>
</reference>
<accession>G4Z7F4</accession>
<evidence type="ECO:0000313" key="2">
    <source>
        <dbReference type="EMBL" id="EGZ20357.1"/>
    </source>
</evidence>
<dbReference type="KEGG" id="psoj:PHYSODRAFT_328476"/>
<organism evidence="2 3">
    <name type="scientific">Phytophthora sojae (strain P6497)</name>
    <name type="common">Soybean stem and root rot agent</name>
    <name type="synonym">Phytophthora megasperma f. sp. glycines</name>
    <dbReference type="NCBI Taxonomy" id="1094619"/>
    <lineage>
        <taxon>Eukaryota</taxon>
        <taxon>Sar</taxon>
        <taxon>Stramenopiles</taxon>
        <taxon>Oomycota</taxon>
        <taxon>Peronosporomycetes</taxon>
        <taxon>Peronosporales</taxon>
        <taxon>Peronosporaceae</taxon>
        <taxon>Phytophthora</taxon>
    </lineage>
</organism>
<protein>
    <submittedName>
        <fullName evidence="2">Uncharacterized protein</fullName>
    </submittedName>
</protein>
<feature type="region of interest" description="Disordered" evidence="1">
    <location>
        <begin position="176"/>
        <end position="210"/>
    </location>
</feature>
<proteinExistence type="predicted"/>
<feature type="region of interest" description="Disordered" evidence="1">
    <location>
        <begin position="1"/>
        <end position="37"/>
    </location>
</feature>
<dbReference type="RefSeq" id="XP_009523074.1">
    <property type="nucleotide sequence ID" value="XM_009524779.1"/>
</dbReference>
<dbReference type="EMBL" id="JH159153">
    <property type="protein sequence ID" value="EGZ20357.1"/>
    <property type="molecule type" value="Genomic_DNA"/>
</dbReference>
<keyword evidence="3" id="KW-1185">Reference proteome</keyword>
<feature type="region of interest" description="Disordered" evidence="1">
    <location>
        <begin position="50"/>
        <end position="75"/>
    </location>
</feature>
<dbReference type="InParanoid" id="G4Z7F4"/>
<dbReference type="Proteomes" id="UP000002640">
    <property type="component" value="Unassembled WGS sequence"/>
</dbReference>
<dbReference type="GeneID" id="20645795"/>
<gene>
    <name evidence="2" type="ORF">PHYSODRAFT_328476</name>
</gene>
<evidence type="ECO:0000313" key="3">
    <source>
        <dbReference type="Proteomes" id="UP000002640"/>
    </source>
</evidence>